<comment type="caution">
    <text evidence="8">The sequence shown here is derived from an EMBL/GenBank/DDBJ whole genome shotgun (WGS) entry which is preliminary data.</text>
</comment>
<evidence type="ECO:0000256" key="1">
    <source>
        <dbReference type="ARBA" id="ARBA00009865"/>
    </source>
</evidence>
<keyword evidence="4" id="KW-0119">Carbohydrate metabolism</keyword>
<keyword evidence="3 7" id="KW-0378">Hydrolase</keyword>
<evidence type="ECO:0000313" key="9">
    <source>
        <dbReference type="Proteomes" id="UP000656244"/>
    </source>
</evidence>
<dbReference type="AlphaFoldDB" id="A0A923H8U2"/>
<sequence>MKKGFRIVAGVLIFSLFVISCKNEKKEQQANNPIVEVESSIQSEGNNPVIRHIRTADPSAHIWNDGKVWMYTSRDMEDATFYDSMDGYRAFSSTDMVNWIDHGEVLHSRAIPWGASGWMWAPTAIYKNDKYYLLYPHSVKGSKDDMRCGVAVSNVPEGPFKDLGWIEGVEGQWLDPCVFEDDDGKVYLYWGVKVPKVARLKDNLLELAEAPRTIEYESDNFFEASYMHKRNGKYYFSYNAGLGGFYGMADNPYGPFEYKGAINPKQRQDHHSIVNYKGQDYFFYHWQNWNGGSKFSRNTCIEYLYYNEDGTIQEIVATTEGVQKINQ</sequence>
<dbReference type="PANTHER" id="PTHR43772">
    <property type="entry name" value="ENDO-1,4-BETA-XYLANASE"/>
    <property type="match status" value="1"/>
</dbReference>
<protein>
    <submittedName>
        <fullName evidence="8">Family 43 glycosylhydrolase</fullName>
    </submittedName>
</protein>
<dbReference type="EMBL" id="JACNMF010000003">
    <property type="protein sequence ID" value="MBC3758710.1"/>
    <property type="molecule type" value="Genomic_DNA"/>
</dbReference>
<dbReference type="PANTHER" id="PTHR43772:SF2">
    <property type="entry name" value="PUTATIVE (AFU_ORTHOLOGUE AFUA_2G04480)-RELATED"/>
    <property type="match status" value="1"/>
</dbReference>
<dbReference type="RefSeq" id="WP_186561872.1">
    <property type="nucleotide sequence ID" value="NZ_JACNMF010000003.1"/>
</dbReference>
<comment type="similarity">
    <text evidence="1 7">Belongs to the glycosyl hydrolase 43 family.</text>
</comment>
<dbReference type="InterPro" id="IPR006710">
    <property type="entry name" value="Glyco_hydro_43"/>
</dbReference>
<evidence type="ECO:0000256" key="5">
    <source>
        <dbReference type="ARBA" id="ARBA00023295"/>
    </source>
</evidence>
<evidence type="ECO:0000256" key="7">
    <source>
        <dbReference type="RuleBase" id="RU361187"/>
    </source>
</evidence>
<dbReference type="Proteomes" id="UP000656244">
    <property type="component" value="Unassembled WGS sequence"/>
</dbReference>
<accession>A0A923H8U2</accession>
<evidence type="ECO:0000256" key="2">
    <source>
        <dbReference type="ARBA" id="ARBA00022651"/>
    </source>
</evidence>
<dbReference type="Pfam" id="PF04616">
    <property type="entry name" value="Glyco_hydro_43"/>
    <property type="match status" value="1"/>
</dbReference>
<dbReference type="PROSITE" id="PS51257">
    <property type="entry name" value="PROKAR_LIPOPROTEIN"/>
    <property type="match status" value="1"/>
</dbReference>
<dbReference type="GO" id="GO:0004553">
    <property type="term" value="F:hydrolase activity, hydrolyzing O-glycosyl compounds"/>
    <property type="evidence" value="ECO:0007669"/>
    <property type="project" value="InterPro"/>
</dbReference>
<dbReference type="Gene3D" id="2.115.10.20">
    <property type="entry name" value="Glycosyl hydrolase domain, family 43"/>
    <property type="match status" value="1"/>
</dbReference>
<evidence type="ECO:0000256" key="6">
    <source>
        <dbReference type="PIRSR" id="PIRSR606710-2"/>
    </source>
</evidence>
<evidence type="ECO:0000313" key="8">
    <source>
        <dbReference type="EMBL" id="MBC3758710.1"/>
    </source>
</evidence>
<gene>
    <name evidence="8" type="ORF">H7U19_09870</name>
</gene>
<proteinExistence type="inferred from homology"/>
<evidence type="ECO:0000256" key="4">
    <source>
        <dbReference type="ARBA" id="ARBA00023277"/>
    </source>
</evidence>
<keyword evidence="2" id="KW-0858">Xylan degradation</keyword>
<dbReference type="InterPro" id="IPR052176">
    <property type="entry name" value="Glycosyl_Hydrlase_43_Enz"/>
</dbReference>
<evidence type="ECO:0000256" key="3">
    <source>
        <dbReference type="ARBA" id="ARBA00022801"/>
    </source>
</evidence>
<dbReference type="SUPFAM" id="SSF75005">
    <property type="entry name" value="Arabinanase/levansucrase/invertase"/>
    <property type="match status" value="1"/>
</dbReference>
<name>A0A923H8U2_9FLAO</name>
<keyword evidence="2" id="KW-0624">Polysaccharide degradation</keyword>
<keyword evidence="9" id="KW-1185">Reference proteome</keyword>
<reference evidence="8" key="1">
    <citation type="submission" date="2020-08" db="EMBL/GenBank/DDBJ databases">
        <title>Hyunsoonleella sp. strain SJ7 genome sequencing and assembly.</title>
        <authorList>
            <person name="Kim I."/>
        </authorList>
    </citation>
    <scope>NUCLEOTIDE SEQUENCE</scope>
    <source>
        <strain evidence="8">SJ7</strain>
    </source>
</reference>
<dbReference type="CDD" id="cd08990">
    <property type="entry name" value="GH43_AXH_like"/>
    <property type="match status" value="1"/>
</dbReference>
<dbReference type="InterPro" id="IPR023296">
    <property type="entry name" value="Glyco_hydro_beta-prop_sf"/>
</dbReference>
<feature type="site" description="Important for catalytic activity, responsible for pKa modulation of the active site Glu and correct orientation of both the proton donor and substrate" evidence="6">
    <location>
        <position position="175"/>
    </location>
</feature>
<keyword evidence="5 7" id="KW-0326">Glycosidase</keyword>
<organism evidence="8 9">
    <name type="scientific">Hyunsoonleella aquatilis</name>
    <dbReference type="NCBI Taxonomy" id="2762758"/>
    <lineage>
        <taxon>Bacteria</taxon>
        <taxon>Pseudomonadati</taxon>
        <taxon>Bacteroidota</taxon>
        <taxon>Flavobacteriia</taxon>
        <taxon>Flavobacteriales</taxon>
        <taxon>Flavobacteriaceae</taxon>
    </lineage>
</organism>
<dbReference type="GO" id="GO:0045493">
    <property type="term" value="P:xylan catabolic process"/>
    <property type="evidence" value="ECO:0007669"/>
    <property type="project" value="UniProtKB-KW"/>
</dbReference>